<dbReference type="Pfam" id="PF00106">
    <property type="entry name" value="adh_short"/>
    <property type="match status" value="1"/>
</dbReference>
<accession>R0IVD8</accession>
<dbReference type="STRING" id="671987.R0IVD8"/>
<organism evidence="4 5">
    <name type="scientific">Exserohilum turcicum (strain 28A)</name>
    <name type="common">Northern leaf blight fungus</name>
    <name type="synonym">Setosphaeria turcica</name>
    <dbReference type="NCBI Taxonomy" id="671987"/>
    <lineage>
        <taxon>Eukaryota</taxon>
        <taxon>Fungi</taxon>
        <taxon>Dikarya</taxon>
        <taxon>Ascomycota</taxon>
        <taxon>Pezizomycotina</taxon>
        <taxon>Dothideomycetes</taxon>
        <taxon>Pleosporomycetidae</taxon>
        <taxon>Pleosporales</taxon>
        <taxon>Pleosporineae</taxon>
        <taxon>Pleosporaceae</taxon>
        <taxon>Exserohilum</taxon>
    </lineage>
</organism>
<feature type="region of interest" description="Disordered" evidence="3">
    <location>
        <begin position="269"/>
        <end position="295"/>
    </location>
</feature>
<dbReference type="PRINTS" id="PR00081">
    <property type="entry name" value="GDHRDH"/>
</dbReference>
<dbReference type="RefSeq" id="XP_008023756.1">
    <property type="nucleotide sequence ID" value="XM_008025565.1"/>
</dbReference>
<dbReference type="eggNOG" id="KOG1205">
    <property type="taxonomic scope" value="Eukaryota"/>
</dbReference>
<protein>
    <recommendedName>
        <fullName evidence="6">NAD(P)-binding protein</fullName>
    </recommendedName>
</protein>
<feature type="compositionally biased region" description="Low complexity" evidence="3">
    <location>
        <begin position="1"/>
        <end position="11"/>
    </location>
</feature>
<gene>
    <name evidence="4" type="ORF">SETTUDRAFT_38607</name>
</gene>
<dbReference type="Proteomes" id="UP000016935">
    <property type="component" value="Unassembled WGS sequence"/>
</dbReference>
<evidence type="ECO:0008006" key="6">
    <source>
        <dbReference type="Google" id="ProtNLM"/>
    </source>
</evidence>
<evidence type="ECO:0000256" key="3">
    <source>
        <dbReference type="SAM" id="MobiDB-lite"/>
    </source>
</evidence>
<keyword evidence="2" id="KW-0560">Oxidoreductase</keyword>
<dbReference type="InterPro" id="IPR002347">
    <property type="entry name" value="SDR_fam"/>
</dbReference>
<sequence>MTTSTLSSSSKPPRPRSPHFPPHNAPRVWFITRGVSPIAIALARQVLDHGDYVVAGVMPTEFERREGQVDDFRLFLQDVKQTERWREHLRVVGLDSRVVGQCQAAVAEAVEAFGRIDVLLCAASEAVIGAVEELGQSIRTKSLVDEIFEINFFANVNIIKAVLPVMRERKNGHVIVLTGITGHLGTPGLGMYCSSQWAIEGYCDSLAYEIAPFNVKMSLVQANMEVNVLTNRITSVPPMPEYLQGENPAPLAREIFSSLLDKLERLDNPAANSSHNFDETKSPSGDSNMSEAGADVEPTMGDLLSSDTVTSLYAPLPAAVKSNLIAETVHALTAIGGHDNPPARHIVGSEGVMAVKEKLKTTSEELEDFVQVSAAVDIVKKGNDGVGGMGMDQDV</sequence>
<dbReference type="Gene3D" id="3.40.50.720">
    <property type="entry name" value="NAD(P)-binding Rossmann-like Domain"/>
    <property type="match status" value="1"/>
</dbReference>
<dbReference type="GO" id="GO:0016491">
    <property type="term" value="F:oxidoreductase activity"/>
    <property type="evidence" value="ECO:0007669"/>
    <property type="project" value="UniProtKB-KW"/>
</dbReference>
<dbReference type="InterPro" id="IPR036291">
    <property type="entry name" value="NAD(P)-bd_dom_sf"/>
</dbReference>
<dbReference type="PANTHER" id="PTHR43976:SF16">
    <property type="entry name" value="SHORT-CHAIN DEHYDROGENASE_REDUCTASE FAMILY PROTEIN"/>
    <property type="match status" value="1"/>
</dbReference>
<reference evidence="4 5" key="1">
    <citation type="journal article" date="2012" name="PLoS Pathog.">
        <title>Diverse lifestyles and strategies of plant pathogenesis encoded in the genomes of eighteen Dothideomycetes fungi.</title>
        <authorList>
            <person name="Ohm R.A."/>
            <person name="Feau N."/>
            <person name="Henrissat B."/>
            <person name="Schoch C.L."/>
            <person name="Horwitz B.A."/>
            <person name="Barry K.W."/>
            <person name="Condon B.J."/>
            <person name="Copeland A.C."/>
            <person name="Dhillon B."/>
            <person name="Glaser F."/>
            <person name="Hesse C.N."/>
            <person name="Kosti I."/>
            <person name="LaButti K."/>
            <person name="Lindquist E.A."/>
            <person name="Lucas S."/>
            <person name="Salamov A.A."/>
            <person name="Bradshaw R.E."/>
            <person name="Ciuffetti L."/>
            <person name="Hamelin R.C."/>
            <person name="Kema G.H.J."/>
            <person name="Lawrence C."/>
            <person name="Scott J.A."/>
            <person name="Spatafora J.W."/>
            <person name="Turgeon B.G."/>
            <person name="de Wit P.J.G.M."/>
            <person name="Zhong S."/>
            <person name="Goodwin S.B."/>
            <person name="Grigoriev I.V."/>
        </authorList>
    </citation>
    <scope>NUCLEOTIDE SEQUENCE [LARGE SCALE GENOMIC DNA]</scope>
    <source>
        <strain evidence="5">28A</strain>
    </source>
</reference>
<dbReference type="AlphaFoldDB" id="R0IVD8"/>
<keyword evidence="5" id="KW-1185">Reference proteome</keyword>
<proteinExistence type="inferred from homology"/>
<dbReference type="SUPFAM" id="SSF51735">
    <property type="entry name" value="NAD(P)-binding Rossmann-fold domains"/>
    <property type="match status" value="1"/>
</dbReference>
<feature type="region of interest" description="Disordered" evidence="3">
    <location>
        <begin position="1"/>
        <end position="23"/>
    </location>
</feature>
<dbReference type="EMBL" id="KB908537">
    <property type="protein sequence ID" value="EOA88566.1"/>
    <property type="molecule type" value="Genomic_DNA"/>
</dbReference>
<evidence type="ECO:0000256" key="2">
    <source>
        <dbReference type="ARBA" id="ARBA00023002"/>
    </source>
</evidence>
<reference evidence="4 5" key="2">
    <citation type="journal article" date="2013" name="PLoS Genet.">
        <title>Comparative genome structure, secondary metabolite, and effector coding capacity across Cochliobolus pathogens.</title>
        <authorList>
            <person name="Condon B.J."/>
            <person name="Leng Y."/>
            <person name="Wu D."/>
            <person name="Bushley K.E."/>
            <person name="Ohm R.A."/>
            <person name="Otillar R."/>
            <person name="Martin J."/>
            <person name="Schackwitz W."/>
            <person name="Grimwood J."/>
            <person name="MohdZainudin N."/>
            <person name="Xue C."/>
            <person name="Wang R."/>
            <person name="Manning V.A."/>
            <person name="Dhillon B."/>
            <person name="Tu Z.J."/>
            <person name="Steffenson B.J."/>
            <person name="Salamov A."/>
            <person name="Sun H."/>
            <person name="Lowry S."/>
            <person name="LaButti K."/>
            <person name="Han J."/>
            <person name="Copeland A."/>
            <person name="Lindquist E."/>
            <person name="Barry K."/>
            <person name="Schmutz J."/>
            <person name="Baker S.E."/>
            <person name="Ciuffetti L.M."/>
            <person name="Grigoriev I.V."/>
            <person name="Zhong S."/>
            <person name="Turgeon B.G."/>
        </authorList>
    </citation>
    <scope>NUCLEOTIDE SEQUENCE [LARGE SCALE GENOMIC DNA]</scope>
    <source>
        <strain evidence="5">28A</strain>
    </source>
</reference>
<evidence type="ECO:0000256" key="1">
    <source>
        <dbReference type="ARBA" id="ARBA00006484"/>
    </source>
</evidence>
<dbReference type="HOGENOM" id="CLU_040671_0_0_1"/>
<dbReference type="OrthoDB" id="1933717at2759"/>
<evidence type="ECO:0000313" key="4">
    <source>
        <dbReference type="EMBL" id="EOA88566.1"/>
    </source>
</evidence>
<dbReference type="PANTHER" id="PTHR43976">
    <property type="entry name" value="SHORT CHAIN DEHYDROGENASE"/>
    <property type="match status" value="1"/>
</dbReference>
<name>R0IVD8_EXST2</name>
<evidence type="ECO:0000313" key="5">
    <source>
        <dbReference type="Proteomes" id="UP000016935"/>
    </source>
</evidence>
<comment type="similarity">
    <text evidence="1">Belongs to the short-chain dehydrogenases/reductases (SDR) family.</text>
</comment>
<dbReference type="GeneID" id="19404374"/>
<dbReference type="InterPro" id="IPR051911">
    <property type="entry name" value="SDR_oxidoreductase"/>
</dbReference>